<evidence type="ECO:0000313" key="1">
    <source>
        <dbReference type="EMBL" id="CAI8791805.1"/>
    </source>
</evidence>
<gene>
    <name evidence="1" type="ORF">MCNOR_1400</name>
</gene>
<dbReference type="RefSeq" id="WP_282213654.1">
    <property type="nucleotide sequence ID" value="NZ_OX458332.1"/>
</dbReference>
<sequence length="159" mass="17222">MSAEPAAVSAAMAADTTAHGACETGETVRSYLRRLRFRDPALIERLAAECVERARRRVSRHDPAELSRRAIEEAQRRLDQALARALGVNAGREPSLIAAARAALLLADAGVTADEVYLTASANPALASRLSRHLPQAQPPEAPALMQPQKLRFFLFKSV</sequence>
<accession>A0AA35XY61</accession>
<protein>
    <submittedName>
        <fullName evidence="1">Uncharacterized protein</fullName>
    </submittedName>
</protein>
<evidence type="ECO:0000313" key="2">
    <source>
        <dbReference type="Proteomes" id="UP001158598"/>
    </source>
</evidence>
<name>A0AA35XY61_METCP</name>
<dbReference type="Proteomes" id="UP001158598">
    <property type="component" value="Chromosome"/>
</dbReference>
<dbReference type="AlphaFoldDB" id="A0AA35XY61"/>
<proteinExistence type="predicted"/>
<organism evidence="1 2">
    <name type="scientific">Methylococcus capsulatus</name>
    <dbReference type="NCBI Taxonomy" id="414"/>
    <lineage>
        <taxon>Bacteria</taxon>
        <taxon>Pseudomonadati</taxon>
        <taxon>Pseudomonadota</taxon>
        <taxon>Gammaproteobacteria</taxon>
        <taxon>Methylococcales</taxon>
        <taxon>Methylococcaceae</taxon>
        <taxon>Methylococcus</taxon>
    </lineage>
</organism>
<dbReference type="EMBL" id="OX458332">
    <property type="protein sequence ID" value="CAI8791805.1"/>
    <property type="molecule type" value="Genomic_DNA"/>
</dbReference>
<reference evidence="1" key="1">
    <citation type="submission" date="2023-03" db="EMBL/GenBank/DDBJ databases">
        <authorList>
            <person name="Pearce D."/>
        </authorList>
    </citation>
    <scope>NUCLEOTIDE SEQUENCE</scope>
    <source>
        <strain evidence="1">Mc</strain>
    </source>
</reference>